<evidence type="ECO:0000259" key="4">
    <source>
        <dbReference type="SMART" id="SM00822"/>
    </source>
</evidence>
<dbReference type="InterPro" id="IPR020904">
    <property type="entry name" value="Sc_DH/Rdtase_CS"/>
</dbReference>
<accession>K0JR93</accession>
<comment type="similarity">
    <text evidence="1 3">Belongs to the short-chain dehydrogenases/reductases (SDR) family.</text>
</comment>
<dbReference type="KEGG" id="sesp:BN6_09820"/>
<dbReference type="GO" id="GO:0016616">
    <property type="term" value="F:oxidoreductase activity, acting on the CH-OH group of donors, NAD or NADP as acceptor"/>
    <property type="evidence" value="ECO:0007669"/>
    <property type="project" value="UniProtKB-ARBA"/>
</dbReference>
<dbReference type="PATRIC" id="fig|1179773.3.peg.986"/>
<reference evidence="5 6" key="1">
    <citation type="journal article" date="2012" name="BMC Genomics">
        <title>Complete genome sequence of Saccharothrix espanaensis DSM 44229T and comparison to the other completely sequenced Pseudonocardiaceae.</title>
        <authorList>
            <person name="Strobel T."/>
            <person name="Al-Dilaimi A."/>
            <person name="Blom J."/>
            <person name="Gessner A."/>
            <person name="Kalinowski J."/>
            <person name="Luzhetska M."/>
            <person name="Puhler A."/>
            <person name="Szczepanowski R."/>
            <person name="Bechthold A."/>
            <person name="Ruckert C."/>
        </authorList>
    </citation>
    <scope>NUCLEOTIDE SEQUENCE [LARGE SCALE GENOMIC DNA]</scope>
    <source>
        <strain evidence="6">ATCC 51144 / DSM 44229 / JCM 9112 / NBRC 15066 / NRRL 15764</strain>
    </source>
</reference>
<dbReference type="Pfam" id="PF00106">
    <property type="entry name" value="adh_short"/>
    <property type="match status" value="1"/>
</dbReference>
<feature type="domain" description="Ketoreductase" evidence="4">
    <location>
        <begin position="18"/>
        <end position="198"/>
    </location>
</feature>
<dbReference type="InterPro" id="IPR036291">
    <property type="entry name" value="NAD(P)-bd_dom_sf"/>
</dbReference>
<organism evidence="5 6">
    <name type="scientific">Saccharothrix espanaensis (strain ATCC 51144 / DSM 44229 / JCM 9112 / NBRC 15066 / NRRL 15764)</name>
    <dbReference type="NCBI Taxonomy" id="1179773"/>
    <lineage>
        <taxon>Bacteria</taxon>
        <taxon>Bacillati</taxon>
        <taxon>Actinomycetota</taxon>
        <taxon>Actinomycetes</taxon>
        <taxon>Pseudonocardiales</taxon>
        <taxon>Pseudonocardiaceae</taxon>
        <taxon>Saccharothrix</taxon>
    </lineage>
</organism>
<dbReference type="InterPro" id="IPR057326">
    <property type="entry name" value="KR_dom"/>
</dbReference>
<keyword evidence="6" id="KW-1185">Reference proteome</keyword>
<dbReference type="PANTHER" id="PTHR43115">
    <property type="entry name" value="DEHYDROGENASE/REDUCTASE SDR FAMILY MEMBER 11"/>
    <property type="match status" value="1"/>
</dbReference>
<evidence type="ECO:0000256" key="3">
    <source>
        <dbReference type="RuleBase" id="RU000363"/>
    </source>
</evidence>
<keyword evidence="2" id="KW-0560">Oxidoreductase</keyword>
<proteinExistence type="inferred from homology"/>
<dbReference type="EMBL" id="HE804045">
    <property type="protein sequence ID" value="CCH28311.1"/>
    <property type="molecule type" value="Genomic_DNA"/>
</dbReference>
<dbReference type="PROSITE" id="PS00061">
    <property type="entry name" value="ADH_SHORT"/>
    <property type="match status" value="1"/>
</dbReference>
<dbReference type="Proteomes" id="UP000006281">
    <property type="component" value="Chromosome"/>
</dbReference>
<name>K0JR93_SACES</name>
<protein>
    <submittedName>
        <fullName evidence="5">2-hydroxycyclohexanecarboxyl-CoA dehydrogenase</fullName>
    </submittedName>
</protein>
<dbReference type="eggNOG" id="COG4221">
    <property type="taxonomic scope" value="Bacteria"/>
</dbReference>
<dbReference type="PRINTS" id="PR00080">
    <property type="entry name" value="SDRFAMILY"/>
</dbReference>
<dbReference type="InterPro" id="IPR002347">
    <property type="entry name" value="SDR_fam"/>
</dbReference>
<dbReference type="PANTHER" id="PTHR43115:SF4">
    <property type="entry name" value="DEHYDROGENASE_REDUCTASE SDR FAMILY MEMBER 11"/>
    <property type="match status" value="1"/>
</dbReference>
<dbReference type="PRINTS" id="PR00081">
    <property type="entry name" value="GDHRDH"/>
</dbReference>
<dbReference type="STRING" id="1179773.BN6_09820"/>
<evidence type="ECO:0000313" key="5">
    <source>
        <dbReference type="EMBL" id="CCH28311.1"/>
    </source>
</evidence>
<dbReference type="FunFam" id="3.40.50.720:FF:000047">
    <property type="entry name" value="NADP-dependent L-serine/L-allo-threonine dehydrogenase"/>
    <property type="match status" value="1"/>
</dbReference>
<evidence type="ECO:0000256" key="2">
    <source>
        <dbReference type="ARBA" id="ARBA00023002"/>
    </source>
</evidence>
<dbReference type="SMART" id="SM00822">
    <property type="entry name" value="PKS_KR"/>
    <property type="match status" value="1"/>
</dbReference>
<dbReference type="SUPFAM" id="SSF51735">
    <property type="entry name" value="NAD(P)-binding Rossmann-fold domains"/>
    <property type="match status" value="1"/>
</dbReference>
<evidence type="ECO:0000313" key="6">
    <source>
        <dbReference type="Proteomes" id="UP000006281"/>
    </source>
</evidence>
<dbReference type="HOGENOM" id="CLU_010194_2_10_11"/>
<evidence type="ECO:0000256" key="1">
    <source>
        <dbReference type="ARBA" id="ARBA00006484"/>
    </source>
</evidence>
<sequence length="259" mass="27310">MRPTATTLGRMTYDLTNRTAVVTGAASGIGAEIALLLARSGARVALLSRRADRLEDLADKINAAGGQALAVAADVTQDLTDAVAAVHDAFGRVDVVVNNAGVMLANPITNGRADEWARMIDTNIGGVLNVTSAFTEDLIEAAKTGPADLVNISSVGAHLTFPNFAVYTATKAAVTHLSANLRTELGPKDVRITNVEPGFTESELAGHIDNPEVQRDLDTWFDGVGRLTSAEVADVVAYATSRPQHVNLRQIMVLPTRQA</sequence>
<dbReference type="AlphaFoldDB" id="K0JR93"/>
<gene>
    <name evidence="5" type="ordered locus">BN6_09820</name>
</gene>
<dbReference type="Gene3D" id="3.40.50.720">
    <property type="entry name" value="NAD(P)-binding Rossmann-like Domain"/>
    <property type="match status" value="1"/>
</dbReference>